<dbReference type="EMBL" id="JAYKXN010000004">
    <property type="protein sequence ID" value="KAK7293326.1"/>
    <property type="molecule type" value="Genomic_DNA"/>
</dbReference>
<reference evidence="1 2" key="1">
    <citation type="submission" date="2024-01" db="EMBL/GenBank/DDBJ databases">
        <title>The genomes of 5 underutilized Papilionoideae crops provide insights into root nodulation and disease resistance.</title>
        <authorList>
            <person name="Yuan L."/>
        </authorList>
    </citation>
    <scope>NUCLEOTIDE SEQUENCE [LARGE SCALE GENOMIC DNA]</scope>
    <source>
        <strain evidence="1">LY-2023</strain>
        <tissue evidence="1">Leaf</tissue>
    </source>
</reference>
<sequence>MIERGPWRGWQCSNAWLLECNLNEHVDGHERGMVNGGPLDQRMNAITQSTNAHLLEFIMHQGTGDRHNHAPIQRLYA</sequence>
<dbReference type="Proteomes" id="UP001359559">
    <property type="component" value="Unassembled WGS sequence"/>
</dbReference>
<protein>
    <submittedName>
        <fullName evidence="1">Uncharacterized protein</fullName>
    </submittedName>
</protein>
<comment type="caution">
    <text evidence="1">The sequence shown here is derived from an EMBL/GenBank/DDBJ whole genome shotgun (WGS) entry which is preliminary data.</text>
</comment>
<evidence type="ECO:0000313" key="2">
    <source>
        <dbReference type="Proteomes" id="UP001359559"/>
    </source>
</evidence>
<name>A0AAN9J893_CLITE</name>
<dbReference type="AlphaFoldDB" id="A0AAN9J893"/>
<proteinExistence type="predicted"/>
<gene>
    <name evidence="1" type="ORF">RJT34_16189</name>
</gene>
<accession>A0AAN9J893</accession>
<evidence type="ECO:0000313" key="1">
    <source>
        <dbReference type="EMBL" id="KAK7293326.1"/>
    </source>
</evidence>
<organism evidence="1 2">
    <name type="scientific">Clitoria ternatea</name>
    <name type="common">Butterfly pea</name>
    <dbReference type="NCBI Taxonomy" id="43366"/>
    <lineage>
        <taxon>Eukaryota</taxon>
        <taxon>Viridiplantae</taxon>
        <taxon>Streptophyta</taxon>
        <taxon>Embryophyta</taxon>
        <taxon>Tracheophyta</taxon>
        <taxon>Spermatophyta</taxon>
        <taxon>Magnoliopsida</taxon>
        <taxon>eudicotyledons</taxon>
        <taxon>Gunneridae</taxon>
        <taxon>Pentapetalae</taxon>
        <taxon>rosids</taxon>
        <taxon>fabids</taxon>
        <taxon>Fabales</taxon>
        <taxon>Fabaceae</taxon>
        <taxon>Papilionoideae</taxon>
        <taxon>50 kb inversion clade</taxon>
        <taxon>NPAAA clade</taxon>
        <taxon>indigoferoid/millettioid clade</taxon>
        <taxon>Phaseoleae</taxon>
        <taxon>Clitoria</taxon>
    </lineage>
</organism>
<keyword evidence="2" id="KW-1185">Reference proteome</keyword>